<evidence type="ECO:0000313" key="2">
    <source>
        <dbReference type="EMBL" id="MBH5321394.1"/>
    </source>
</evidence>
<dbReference type="Pfam" id="PF10988">
    <property type="entry name" value="DUF2807"/>
    <property type="match status" value="1"/>
</dbReference>
<evidence type="ECO:0000313" key="3">
    <source>
        <dbReference type="Proteomes" id="UP000602442"/>
    </source>
</evidence>
<protein>
    <submittedName>
        <fullName evidence="2">DUF2807 domain-containing protein</fullName>
    </submittedName>
</protein>
<accession>A0ABS0N0B7</accession>
<dbReference type="EMBL" id="JAEANY010000001">
    <property type="protein sequence ID" value="MBH5321394.1"/>
    <property type="molecule type" value="Genomic_DNA"/>
</dbReference>
<dbReference type="Proteomes" id="UP000602442">
    <property type="component" value="Unassembled WGS sequence"/>
</dbReference>
<organism evidence="2 3">
    <name type="scientific">Aurantiacibacter sediminis</name>
    <dbReference type="NCBI Taxonomy" id="2793064"/>
    <lineage>
        <taxon>Bacteria</taxon>
        <taxon>Pseudomonadati</taxon>
        <taxon>Pseudomonadota</taxon>
        <taxon>Alphaproteobacteria</taxon>
        <taxon>Sphingomonadales</taxon>
        <taxon>Erythrobacteraceae</taxon>
        <taxon>Aurantiacibacter</taxon>
    </lineage>
</organism>
<reference evidence="2 3" key="1">
    <citation type="submission" date="2020-11" db="EMBL/GenBank/DDBJ databases">
        <title>Erythrobacter sediminis sp. nov., a marine bacterium from a tidal flat of Garorim Bay.</title>
        <authorList>
            <person name="Kim D."/>
            <person name="Yoo Y."/>
            <person name="Kim J.-J."/>
        </authorList>
    </citation>
    <scope>NUCLEOTIDE SEQUENCE [LARGE SCALE GENOMIC DNA]</scope>
    <source>
        <strain evidence="2 3">JGD-13</strain>
    </source>
</reference>
<gene>
    <name evidence="2" type="ORF">I5L03_02195</name>
</gene>
<proteinExistence type="predicted"/>
<dbReference type="InterPro" id="IPR021255">
    <property type="entry name" value="DUF2807"/>
</dbReference>
<feature type="domain" description="Putative auto-transporter adhesin head GIN" evidence="1">
    <location>
        <begin position="24"/>
        <end position="201"/>
    </location>
</feature>
<keyword evidence="3" id="KW-1185">Reference proteome</keyword>
<dbReference type="Gene3D" id="2.160.20.120">
    <property type="match status" value="1"/>
</dbReference>
<name>A0ABS0N0B7_9SPHN</name>
<evidence type="ECO:0000259" key="1">
    <source>
        <dbReference type="Pfam" id="PF10988"/>
    </source>
</evidence>
<sequence>MEVNFEGDGVPLAELDTSGDAPIGIALIGSDTVNVTQGDTFTVTVDGSEQATGRLLFDLDGDTLAVYREGGTWDDSETATVSITVPVVEKLTIPGSGTLTSDTLTGNAELAIIGSGNITVENVEADRLEVDIPGSGSVIASGSAERLELNVVGSGDAEMSDLSVDRADVNIVGSGDATFMSDGRVEANFVGSGDVRVIGSANCESTAVGSGSLICEDSATASDAGE</sequence>
<comment type="caution">
    <text evidence="2">The sequence shown here is derived from an EMBL/GenBank/DDBJ whole genome shotgun (WGS) entry which is preliminary data.</text>
</comment>